<accession>A0A5C6J350</accession>
<keyword evidence="1" id="KW-1133">Transmembrane helix</keyword>
<dbReference type="InterPro" id="IPR036390">
    <property type="entry name" value="WH_DNA-bd_sf"/>
</dbReference>
<dbReference type="EMBL" id="VOHT01000030">
    <property type="protein sequence ID" value="TWV42650.1"/>
    <property type="molecule type" value="Genomic_DNA"/>
</dbReference>
<reference evidence="2" key="3">
    <citation type="submission" date="2022-12" db="EMBL/GenBank/DDBJ databases">
        <title>Development of a Multilocus Sequence Typing Scheme for Bacteroides fragilis Based on Whole Genome Sequencing Data and Clinical Application.</title>
        <authorList>
            <person name="Nielsen F.D."/>
            <person name="Justesen U.S."/>
        </authorList>
    </citation>
    <scope>NUCLEOTIDE SEQUENCE</scope>
    <source>
        <strain evidence="2">BF_BC_VIB_DK_2012_57</strain>
    </source>
</reference>
<dbReference type="Proteomes" id="UP001078742">
    <property type="component" value="Unassembled WGS sequence"/>
</dbReference>
<proteinExistence type="predicted"/>
<evidence type="ECO:0000313" key="4">
    <source>
        <dbReference type="EMBL" id="TWV42650.1"/>
    </source>
</evidence>
<evidence type="ECO:0000313" key="6">
    <source>
        <dbReference type="Proteomes" id="UP000319026"/>
    </source>
</evidence>
<keyword evidence="1" id="KW-0472">Membrane</keyword>
<evidence type="ECO:0000313" key="7">
    <source>
        <dbReference type="Proteomes" id="UP001078742"/>
    </source>
</evidence>
<organism evidence="2 7">
    <name type="scientific">Bacteroides fragilis</name>
    <dbReference type="NCBI Taxonomy" id="817"/>
    <lineage>
        <taxon>Bacteria</taxon>
        <taxon>Pseudomonadati</taxon>
        <taxon>Bacteroidota</taxon>
        <taxon>Bacteroidia</taxon>
        <taxon>Bacteroidales</taxon>
        <taxon>Bacteroidaceae</taxon>
        <taxon>Bacteroides</taxon>
    </lineage>
</organism>
<reference evidence="3 5" key="1">
    <citation type="submission" date="2019-07" db="EMBL/GenBank/DDBJ databases">
        <title>Genome sequencing of Bacteroides fragilis.</title>
        <authorList>
            <person name="Galasyn E.V."/>
            <person name="Ruoff K.L."/>
            <person name="Price C.E."/>
            <person name="Valls R.A."/>
            <person name="O'Toole G.A."/>
        </authorList>
    </citation>
    <scope>NUCLEOTIDE SEQUENCE [LARGE SCALE GENOMIC DNA]</scope>
    <source>
        <strain evidence="3 5">AD135F_1B</strain>
    </source>
</reference>
<reference evidence="4 6" key="2">
    <citation type="submission" date="2019-07" db="EMBL/GenBank/DDBJ databases">
        <title>Genome Sequencing of Bacteroides fragilis.</title>
        <authorList>
            <person name="Pinto K.M."/>
            <person name="Ruoff K.L."/>
            <person name="Price C.E."/>
            <person name="Valls R.A."/>
            <person name="O'Toole G.A."/>
        </authorList>
    </citation>
    <scope>NUCLEOTIDE SEQUENCE [LARGE SCALE GENOMIC DNA]</scope>
    <source>
        <strain evidence="4 6">AD135F_3B</strain>
    </source>
</reference>
<dbReference type="AlphaFoldDB" id="A0A5C6J350"/>
<name>A0A5C6J350_BACFG</name>
<evidence type="ECO:0000313" key="5">
    <source>
        <dbReference type="Proteomes" id="UP000315444"/>
    </source>
</evidence>
<sequence length="149" mass="17217">MKQENEHPLDGLKNIIIICLYNHTDSVLRDGEYMKTLGLGHSPQNRKMAVNQLLAEGLLKEERGYISLTPEGCSVARDFQSYREYVKDKRVQRINEEMTRVLDSKVKKSTIFSNYLNIINIMCYILSFITGILSADLVKQKLTWLLSIF</sequence>
<dbReference type="Proteomes" id="UP000315444">
    <property type="component" value="Unassembled WGS sequence"/>
</dbReference>
<comment type="caution">
    <text evidence="2">The sequence shown here is derived from an EMBL/GenBank/DDBJ whole genome shotgun (WGS) entry which is preliminary data.</text>
</comment>
<evidence type="ECO:0000313" key="3">
    <source>
        <dbReference type="EMBL" id="TWV35551.1"/>
    </source>
</evidence>
<dbReference type="Proteomes" id="UP000319026">
    <property type="component" value="Unassembled WGS sequence"/>
</dbReference>
<keyword evidence="1" id="KW-0812">Transmembrane</keyword>
<dbReference type="EMBL" id="JAPUAV010000047">
    <property type="protein sequence ID" value="MCZ2574158.1"/>
    <property type="molecule type" value="Genomic_DNA"/>
</dbReference>
<evidence type="ECO:0000256" key="1">
    <source>
        <dbReference type="SAM" id="Phobius"/>
    </source>
</evidence>
<dbReference type="RefSeq" id="WP_025814953.1">
    <property type="nucleotide sequence ID" value="NZ_CP131534.1"/>
</dbReference>
<dbReference type="EMBL" id="VOHV01000030">
    <property type="protein sequence ID" value="TWV35551.1"/>
    <property type="molecule type" value="Genomic_DNA"/>
</dbReference>
<evidence type="ECO:0000313" key="2">
    <source>
        <dbReference type="EMBL" id="MCZ2574158.1"/>
    </source>
</evidence>
<feature type="transmembrane region" description="Helical" evidence="1">
    <location>
        <begin position="115"/>
        <end position="135"/>
    </location>
</feature>
<gene>
    <name evidence="4" type="ORF">FSA03_25010</name>
    <name evidence="3" type="ORF">FSA06_25025</name>
    <name evidence="2" type="ORF">O1420_22600</name>
</gene>
<dbReference type="SUPFAM" id="SSF46785">
    <property type="entry name" value="Winged helix' DNA-binding domain"/>
    <property type="match status" value="1"/>
</dbReference>
<protein>
    <submittedName>
        <fullName evidence="2">Uncharacterized protein</fullName>
    </submittedName>
</protein>